<evidence type="ECO:0000313" key="2">
    <source>
        <dbReference type="EMBL" id="KAJ3789373.1"/>
    </source>
</evidence>
<keyword evidence="1" id="KW-0472">Membrane</keyword>
<feature type="transmembrane region" description="Helical" evidence="1">
    <location>
        <begin position="12"/>
        <end position="35"/>
    </location>
</feature>
<dbReference type="Proteomes" id="UP001163798">
    <property type="component" value="Unassembled WGS sequence"/>
</dbReference>
<keyword evidence="1" id="KW-0812">Transmembrane</keyword>
<keyword evidence="1" id="KW-1133">Transmembrane helix</keyword>
<sequence length="79" mass="8859">MTVVSTDSLVALLLPFSFLFPSFSFFVLSLFFYLIPALLSRFVALCFAERSPSVPAGLSFQSSLVTYLKFTTLFLVWTT</sequence>
<name>A0AA38TZP3_9AGAR</name>
<accession>A0AA38TZP3</accession>
<reference evidence="2" key="1">
    <citation type="submission" date="2022-08" db="EMBL/GenBank/DDBJ databases">
        <authorList>
            <consortium name="DOE Joint Genome Institute"/>
            <person name="Min B."/>
            <person name="Riley R."/>
            <person name="Sierra-Patev S."/>
            <person name="Naranjo-Ortiz M."/>
            <person name="Looney B."/>
            <person name="Konkel Z."/>
            <person name="Slot J.C."/>
            <person name="Sakamoto Y."/>
            <person name="Steenwyk J.L."/>
            <person name="Rokas A."/>
            <person name="Carro J."/>
            <person name="Camarero S."/>
            <person name="Ferreira P."/>
            <person name="Molpeceres G."/>
            <person name="Ruiz-Duenas F.J."/>
            <person name="Serrano A."/>
            <person name="Henrissat B."/>
            <person name="Drula E."/>
            <person name="Hughes K.W."/>
            <person name="Mata J.L."/>
            <person name="Ishikawa N.K."/>
            <person name="Vargas-Isla R."/>
            <person name="Ushijima S."/>
            <person name="Smith C.A."/>
            <person name="Ahrendt S."/>
            <person name="Andreopoulos W."/>
            <person name="He G."/>
            <person name="Labutti K."/>
            <person name="Lipzen A."/>
            <person name="Ng V."/>
            <person name="Sandor L."/>
            <person name="Barry K."/>
            <person name="Martinez A.T."/>
            <person name="Xiao Y."/>
            <person name="Gibbons J.G."/>
            <person name="Terashima K."/>
            <person name="Hibbett D.S."/>
            <person name="Grigoriev I.V."/>
        </authorList>
    </citation>
    <scope>NUCLEOTIDE SEQUENCE</scope>
    <source>
        <strain evidence="2">TFB10291</strain>
    </source>
</reference>
<protein>
    <submittedName>
        <fullName evidence="2">Uncharacterized protein</fullName>
    </submittedName>
</protein>
<proteinExistence type="predicted"/>
<keyword evidence="3" id="KW-1185">Reference proteome</keyword>
<organism evidence="2 3">
    <name type="scientific">Lentinula aff. detonsa</name>
    <dbReference type="NCBI Taxonomy" id="2804958"/>
    <lineage>
        <taxon>Eukaryota</taxon>
        <taxon>Fungi</taxon>
        <taxon>Dikarya</taxon>
        <taxon>Basidiomycota</taxon>
        <taxon>Agaricomycotina</taxon>
        <taxon>Agaricomycetes</taxon>
        <taxon>Agaricomycetidae</taxon>
        <taxon>Agaricales</taxon>
        <taxon>Marasmiineae</taxon>
        <taxon>Omphalotaceae</taxon>
        <taxon>Lentinula</taxon>
    </lineage>
</organism>
<dbReference type="AlphaFoldDB" id="A0AA38TZP3"/>
<evidence type="ECO:0000313" key="3">
    <source>
        <dbReference type="Proteomes" id="UP001163798"/>
    </source>
</evidence>
<comment type="caution">
    <text evidence="2">The sequence shown here is derived from an EMBL/GenBank/DDBJ whole genome shotgun (WGS) entry which is preliminary data.</text>
</comment>
<evidence type="ECO:0000256" key="1">
    <source>
        <dbReference type="SAM" id="Phobius"/>
    </source>
</evidence>
<gene>
    <name evidence="2" type="ORF">GGU10DRAFT_54269</name>
</gene>
<dbReference type="EMBL" id="MU793261">
    <property type="protein sequence ID" value="KAJ3789373.1"/>
    <property type="molecule type" value="Genomic_DNA"/>
</dbReference>